<name>A0A0B6ZHG8_9EUPU</name>
<feature type="compositionally biased region" description="Polar residues" evidence="1">
    <location>
        <begin position="97"/>
        <end position="113"/>
    </location>
</feature>
<evidence type="ECO:0000256" key="1">
    <source>
        <dbReference type="SAM" id="MobiDB-lite"/>
    </source>
</evidence>
<organism evidence="2">
    <name type="scientific">Arion vulgaris</name>
    <dbReference type="NCBI Taxonomy" id="1028688"/>
    <lineage>
        <taxon>Eukaryota</taxon>
        <taxon>Metazoa</taxon>
        <taxon>Spiralia</taxon>
        <taxon>Lophotrochozoa</taxon>
        <taxon>Mollusca</taxon>
        <taxon>Gastropoda</taxon>
        <taxon>Heterobranchia</taxon>
        <taxon>Euthyneura</taxon>
        <taxon>Panpulmonata</taxon>
        <taxon>Eupulmonata</taxon>
        <taxon>Stylommatophora</taxon>
        <taxon>Helicina</taxon>
        <taxon>Arionoidea</taxon>
        <taxon>Arionidae</taxon>
        <taxon>Arion</taxon>
    </lineage>
</organism>
<dbReference type="AlphaFoldDB" id="A0A0B6ZHG8"/>
<feature type="compositionally biased region" description="Acidic residues" evidence="1">
    <location>
        <begin position="80"/>
        <end position="91"/>
    </location>
</feature>
<dbReference type="EMBL" id="HACG01021189">
    <property type="protein sequence ID" value="CEK68054.1"/>
    <property type="molecule type" value="Transcribed_RNA"/>
</dbReference>
<gene>
    <name evidence="2" type="primary">ORF64896</name>
</gene>
<protein>
    <submittedName>
        <fullName evidence="2">Uncharacterized protein</fullName>
    </submittedName>
</protein>
<proteinExistence type="predicted"/>
<feature type="compositionally biased region" description="Acidic residues" evidence="1">
    <location>
        <begin position="143"/>
        <end position="164"/>
    </location>
</feature>
<feature type="region of interest" description="Disordered" evidence="1">
    <location>
        <begin position="1"/>
        <end position="164"/>
    </location>
</feature>
<accession>A0A0B6ZHG8</accession>
<reference evidence="2" key="1">
    <citation type="submission" date="2014-12" db="EMBL/GenBank/DDBJ databases">
        <title>Insight into the proteome of Arion vulgaris.</title>
        <authorList>
            <person name="Aradska J."/>
            <person name="Bulat T."/>
            <person name="Smidak R."/>
            <person name="Sarate P."/>
            <person name="Gangsoo J."/>
            <person name="Sialana F."/>
            <person name="Bilban M."/>
            <person name="Lubec G."/>
        </authorList>
    </citation>
    <scope>NUCLEOTIDE SEQUENCE</scope>
    <source>
        <tissue evidence="2">Skin</tissue>
    </source>
</reference>
<sequence length="164" mass="19037">YKPQGQQPLRQQEQNQEIPQLINLKPTQQDSNADDKTDGTNFDYSYVDTLWKQYKKPNSNQDVYAPSELDEDESHPPIGDVEENSDIDTESDIPSYDESTVNYFDSVQPNVDSSQRKSWKSNYGSVNKVEDDWFNEVTTKEDNYDEDNNDDDRETETEVDESDT</sequence>
<feature type="compositionally biased region" description="Low complexity" evidence="1">
    <location>
        <begin position="1"/>
        <end position="16"/>
    </location>
</feature>
<evidence type="ECO:0000313" key="2">
    <source>
        <dbReference type="EMBL" id="CEK68054.1"/>
    </source>
</evidence>
<feature type="non-terminal residue" evidence="2">
    <location>
        <position position="1"/>
    </location>
</feature>
<feature type="non-terminal residue" evidence="2">
    <location>
        <position position="164"/>
    </location>
</feature>